<dbReference type="InterPro" id="IPR001611">
    <property type="entry name" value="Leu-rich_rpt"/>
</dbReference>
<evidence type="ECO:0008006" key="6">
    <source>
        <dbReference type="Google" id="ProtNLM"/>
    </source>
</evidence>
<dbReference type="InterPro" id="IPR003591">
    <property type="entry name" value="Leu-rich_rpt_typical-subtyp"/>
</dbReference>
<evidence type="ECO:0000256" key="2">
    <source>
        <dbReference type="ARBA" id="ARBA00022729"/>
    </source>
</evidence>
<keyword evidence="3" id="KW-0677">Repeat</keyword>
<evidence type="ECO:0000313" key="5">
    <source>
        <dbReference type="Proteomes" id="UP001634394"/>
    </source>
</evidence>
<accession>A0ABD3TWR6</accession>
<organism evidence="4 5">
    <name type="scientific">Sinanodonta woodiana</name>
    <name type="common">Chinese pond mussel</name>
    <name type="synonym">Anodonta woodiana</name>
    <dbReference type="NCBI Taxonomy" id="1069815"/>
    <lineage>
        <taxon>Eukaryota</taxon>
        <taxon>Metazoa</taxon>
        <taxon>Spiralia</taxon>
        <taxon>Lophotrochozoa</taxon>
        <taxon>Mollusca</taxon>
        <taxon>Bivalvia</taxon>
        <taxon>Autobranchia</taxon>
        <taxon>Heteroconchia</taxon>
        <taxon>Palaeoheterodonta</taxon>
        <taxon>Unionida</taxon>
        <taxon>Unionoidea</taxon>
        <taxon>Unionidae</taxon>
        <taxon>Unioninae</taxon>
        <taxon>Sinanodonta</taxon>
    </lineage>
</organism>
<evidence type="ECO:0000313" key="4">
    <source>
        <dbReference type="EMBL" id="KAL3841475.1"/>
    </source>
</evidence>
<name>A0ABD3TWR6_SINWO</name>
<gene>
    <name evidence="4" type="ORF">ACJMK2_019616</name>
</gene>
<dbReference type="Pfam" id="PF13855">
    <property type="entry name" value="LRR_8"/>
    <property type="match status" value="1"/>
</dbReference>
<dbReference type="EMBL" id="JBJQND010000017">
    <property type="protein sequence ID" value="KAL3841475.1"/>
    <property type="molecule type" value="Genomic_DNA"/>
</dbReference>
<dbReference type="AlphaFoldDB" id="A0ABD3TWR6"/>
<dbReference type="PROSITE" id="PS51450">
    <property type="entry name" value="LRR"/>
    <property type="match status" value="2"/>
</dbReference>
<dbReference type="SMART" id="SM00369">
    <property type="entry name" value="LRR_TYP"/>
    <property type="match status" value="13"/>
</dbReference>
<keyword evidence="1" id="KW-0433">Leucine-rich repeat</keyword>
<dbReference type="InterPro" id="IPR026906">
    <property type="entry name" value="LRR_5"/>
</dbReference>
<reference evidence="4 5" key="1">
    <citation type="submission" date="2024-11" db="EMBL/GenBank/DDBJ databases">
        <title>Chromosome-level genome assembly of the freshwater bivalve Anodonta woodiana.</title>
        <authorList>
            <person name="Chen X."/>
        </authorList>
    </citation>
    <scope>NUCLEOTIDE SEQUENCE [LARGE SCALE GENOMIC DNA]</scope>
    <source>
        <strain evidence="4">MN2024</strain>
        <tissue evidence="4">Gills</tissue>
    </source>
</reference>
<dbReference type="Gene3D" id="3.80.10.10">
    <property type="entry name" value="Ribonuclease Inhibitor"/>
    <property type="match status" value="5"/>
</dbReference>
<dbReference type="PANTHER" id="PTHR24373">
    <property type="entry name" value="SLIT RELATED LEUCINE-RICH REPEAT NEURONAL PROTEIN"/>
    <property type="match status" value="1"/>
</dbReference>
<protein>
    <recommendedName>
        <fullName evidence="6">Chaoptin</fullName>
    </recommendedName>
</protein>
<feature type="non-terminal residue" evidence="4">
    <location>
        <position position="619"/>
    </location>
</feature>
<feature type="non-terminal residue" evidence="4">
    <location>
        <position position="1"/>
    </location>
</feature>
<dbReference type="PANTHER" id="PTHR24373:SF275">
    <property type="entry name" value="TIR DOMAIN-CONTAINING PROTEIN"/>
    <property type="match status" value="1"/>
</dbReference>
<sequence>YNSMKKISKQNLAGLTYSKNFIHLNISNNEIDFIEPGAFGQLKYMIILELQGNRLSVIPQGLFWNIPKLKHLDLHGNCLQYITSKSFMNLPNLVELRLHSQEPPMKTIAFDAWHGIGQNLVYLFISDNQLGTFPHAAMCGDIYPKLSIIFADNNWIKNVTEFGKEAYKTSQQWLQARHEKTCTPFGTYPNLVTLNLQYNKIPYLLDNDLCALKKLNYLNLYQNSLSASRVSSRALNCLPSLIKLDVGRNQFEEIPAAFRSLPSLEELLMNENPLTFITTGTFTNVTNLTTVRFDYCYIEVIENDAFPPSIERISLYQNEFRFTHRNPFSKLQMLQVLDLGFNRIDILPEDAFEECFSLNTLYLDQNELLQLKAVHFQNCPLSNLLQVADNKIGWIEDKIFSRSSKLGTLDFSNNVLNALPVGSFWNKNIDSLIFINNAVVSIRSETFRNVTFNGVISMAMNRIAVIESFAFDYISGFVKLTLTSNPLRKISPYAFNSSTFSRVEMGSNGHLRELPSNAFSDVTIDYLGLEGTGVERINRYAFYNVQLEVLNLRNNLITKIDEEIISSQSLVQSLVLSYNQITSFGDNVFSNIIVGSINVQHNQLIVYPAALTRSNVSSV</sequence>
<dbReference type="InterPro" id="IPR032675">
    <property type="entry name" value="LRR_dom_sf"/>
</dbReference>
<dbReference type="Pfam" id="PF13306">
    <property type="entry name" value="LRR_5"/>
    <property type="match status" value="3"/>
</dbReference>
<evidence type="ECO:0000256" key="3">
    <source>
        <dbReference type="ARBA" id="ARBA00022737"/>
    </source>
</evidence>
<proteinExistence type="predicted"/>
<dbReference type="SUPFAM" id="SSF52058">
    <property type="entry name" value="L domain-like"/>
    <property type="match status" value="3"/>
</dbReference>
<comment type="caution">
    <text evidence="4">The sequence shown here is derived from an EMBL/GenBank/DDBJ whole genome shotgun (WGS) entry which is preliminary data.</text>
</comment>
<dbReference type="InterPro" id="IPR050328">
    <property type="entry name" value="Dev_Immune_Receptor"/>
</dbReference>
<keyword evidence="5" id="KW-1185">Reference proteome</keyword>
<dbReference type="Proteomes" id="UP001634394">
    <property type="component" value="Unassembled WGS sequence"/>
</dbReference>
<keyword evidence="2" id="KW-0732">Signal</keyword>
<evidence type="ECO:0000256" key="1">
    <source>
        <dbReference type="ARBA" id="ARBA00022614"/>
    </source>
</evidence>